<dbReference type="CDD" id="cd05235">
    <property type="entry name" value="SDR_e1"/>
    <property type="match status" value="1"/>
</dbReference>
<proteinExistence type="predicted"/>
<evidence type="ECO:0000256" key="2">
    <source>
        <dbReference type="ARBA" id="ARBA00022553"/>
    </source>
</evidence>
<evidence type="ECO:0000256" key="6">
    <source>
        <dbReference type="SAM" id="MobiDB-lite"/>
    </source>
</evidence>
<accession>A0ABQ8YQ12</accession>
<sequence>MSKKTFGEHNCRLCNEAINLKEGFYACTECEQYDLCNECYEQKGHNHTCYREHTDTYSHQESIALQPNLSKKILQIFLTYSTRPCVGIFNKYNELKYITYLQFLLMTLRFSTELYPLVFKKTKEKEKKEDENEIQKEKTNEKENNNEKEEKKKIIQKNKEKKENKEKNEIQKEKNEIQKDKNEIQKDKNEKKEKNENKENEEKKEKNENKENEEKNINKTEKEPKTPPKYRPTKKQPFVILCSENRLEFLFADYSCIFLGIATVPILPDSSSTKIRDICQKVDPVLIICTNKTKHSFQDQDIPLLNIDDLNYNHNFGTEKQTTTEIGELRERYIYDSKPDEIYTIMFTSGSTGKPKGAIFRNETWKERVCCRGLIDTKIPQPYILYLFTNLGYCGARETFPITIFYGARLAICSEVSKIFEQVKIASPSLFTSTPRIYEILYSRFQEELATNLEENKKKPKEDQKKGEEEIRKLLIAKYSMAFGDRVNFVFTGGAKTSKKIFRFLQMVFGEDRVFDAFGTTEVGSITTDNQVLKSADVKLVNVPEMNYYVSEGCGEICVKTKEMVKEYWKDEEATKNNFTNDGYFRTGDIGKYIDGKLIIIDRIKDTIKLSQGVFVSLNYLEEHVFKQSKMIHQIFIYGCPDYSFLVAIIVPSKEHLKSSKKQFANELKAIAEQSEISAFEIPKEMHIETEIDFTIENGLLSVAGKKSRGKIFLKYKQTIDNMLNNVDERISNTSNKINLEDESNLEEYLAQTLQVTELALDKSVHHQGGDSLTKYLISKTIKRKYSLDIPKFLFFLPVRQFIQYIKETSSRSEIYSKYGDEINWPLVSSLEHWFPQEVQKELFYKGKEKPVNKDFKTVFLTGATGFLGIHILEDLLNLTKLNEVKKVYCLIRSDSDENATKRLNLVLQQSKITLTEKQLSRVHLIAGDLAEDYLGLTKEKFIEIANDCDLVIHSGAHVDSVLPYKMLERANVGGTAEIIKLAMVKKIPVSYISTISIFFFTNFIDEYENPFLYYPSMQVSGYTQTKWVAEKLIQYARQKFKLPAIIYRPNSIFANSKTGYLPKKDLICRIVTGILKMKLFVDDPDCSFDLLPVDFYSKVIVNSTFKNFDKAYKMIGINFSNPLQTQLETLLMYYQKTRDVKLEKCDYFHFQKKLKNQINNPLAPLNSLFQNGPLPRTVKININGLKSILNEIKIPLINDELLDIFFKNVKEIIN</sequence>
<dbReference type="Gene3D" id="3.30.60.90">
    <property type="match status" value="1"/>
</dbReference>
<dbReference type="InterPro" id="IPR036291">
    <property type="entry name" value="NAD(P)-bd_dom_sf"/>
</dbReference>
<comment type="caution">
    <text evidence="9">The sequence shown here is derived from an EMBL/GenBank/DDBJ whole genome shotgun (WGS) entry which is preliminary data.</text>
</comment>
<keyword evidence="3" id="KW-0479">Metal-binding</keyword>
<keyword evidence="1" id="KW-0596">Phosphopantetheine</keyword>
<dbReference type="PANTHER" id="PTHR43272">
    <property type="entry name" value="LONG-CHAIN-FATTY-ACID--COA LIGASE"/>
    <property type="match status" value="1"/>
</dbReference>
<dbReference type="Gene3D" id="3.40.50.720">
    <property type="entry name" value="NAD(P)-binding Rossmann-like Domain"/>
    <property type="match status" value="1"/>
</dbReference>
<keyword evidence="4" id="KW-0863">Zinc-finger</keyword>
<dbReference type="InterPro" id="IPR000873">
    <property type="entry name" value="AMP-dep_synth/lig_dom"/>
</dbReference>
<dbReference type="PROSITE" id="PS00455">
    <property type="entry name" value="AMP_BINDING"/>
    <property type="match status" value="1"/>
</dbReference>
<evidence type="ECO:0000256" key="3">
    <source>
        <dbReference type="ARBA" id="ARBA00022723"/>
    </source>
</evidence>
<keyword evidence="9" id="KW-0436">Ligase</keyword>
<feature type="domain" description="AMP-dependent synthetase/ligase" evidence="7">
    <location>
        <begin position="234"/>
        <end position="569"/>
    </location>
</feature>
<dbReference type="Gene3D" id="3.40.50.12780">
    <property type="entry name" value="N-terminal domain of ligase-like"/>
    <property type="match status" value="1"/>
</dbReference>
<evidence type="ECO:0000256" key="5">
    <source>
        <dbReference type="ARBA" id="ARBA00022833"/>
    </source>
</evidence>
<feature type="domain" description="Thioester reductase (TE)" evidence="8">
    <location>
        <begin position="861"/>
        <end position="1101"/>
    </location>
</feature>
<evidence type="ECO:0000259" key="7">
    <source>
        <dbReference type="Pfam" id="PF00501"/>
    </source>
</evidence>
<dbReference type="NCBIfam" id="TIGR01746">
    <property type="entry name" value="Thioester-redct"/>
    <property type="match status" value="1"/>
</dbReference>
<feature type="region of interest" description="Disordered" evidence="6">
    <location>
        <begin position="125"/>
        <end position="233"/>
    </location>
</feature>
<dbReference type="PANTHER" id="PTHR43272:SF91">
    <property type="entry name" value="CARRIER DOMAIN-CONTAINING PROTEIN"/>
    <property type="match status" value="1"/>
</dbReference>
<evidence type="ECO:0000313" key="9">
    <source>
        <dbReference type="EMBL" id="KAJ6246539.1"/>
    </source>
</evidence>
<dbReference type="Pfam" id="PF00501">
    <property type="entry name" value="AMP-binding"/>
    <property type="match status" value="1"/>
</dbReference>
<dbReference type="SUPFAM" id="SSF57850">
    <property type="entry name" value="RING/U-box"/>
    <property type="match status" value="1"/>
</dbReference>
<evidence type="ECO:0000259" key="8">
    <source>
        <dbReference type="Pfam" id="PF07993"/>
    </source>
</evidence>
<protein>
    <submittedName>
        <fullName evidence="9">Long-chain-fatty-acid--coa ligase 5</fullName>
    </submittedName>
</protein>
<dbReference type="Pfam" id="PF07993">
    <property type="entry name" value="NAD_binding_4"/>
    <property type="match status" value="1"/>
</dbReference>
<dbReference type="Proteomes" id="UP001150062">
    <property type="component" value="Unassembled WGS sequence"/>
</dbReference>
<keyword evidence="2" id="KW-0597">Phosphoprotein</keyword>
<dbReference type="SUPFAM" id="SSF51735">
    <property type="entry name" value="NAD(P)-binding Rossmann-fold domains"/>
    <property type="match status" value="1"/>
</dbReference>
<dbReference type="EMBL" id="JAOAOG010000133">
    <property type="protein sequence ID" value="KAJ6246539.1"/>
    <property type="molecule type" value="Genomic_DNA"/>
</dbReference>
<dbReference type="InterPro" id="IPR020845">
    <property type="entry name" value="AMP-binding_CS"/>
</dbReference>
<feature type="compositionally biased region" description="Basic and acidic residues" evidence="6">
    <location>
        <begin position="125"/>
        <end position="226"/>
    </location>
</feature>
<gene>
    <name evidence="9" type="ORF">M0813_19206</name>
</gene>
<dbReference type="InterPro" id="IPR042099">
    <property type="entry name" value="ANL_N_sf"/>
</dbReference>
<reference evidence="9" key="1">
    <citation type="submission" date="2022-08" db="EMBL/GenBank/DDBJ databases">
        <title>Novel sulfate-reducing endosymbionts in the free-living metamonad Anaeramoeba.</title>
        <authorList>
            <person name="Jerlstrom-Hultqvist J."/>
            <person name="Cepicka I."/>
            <person name="Gallot-Lavallee L."/>
            <person name="Salas-Leiva D."/>
            <person name="Curtis B.A."/>
            <person name="Zahonova K."/>
            <person name="Pipaliya S."/>
            <person name="Dacks J."/>
            <person name="Roger A.J."/>
        </authorList>
    </citation>
    <scope>NUCLEOTIDE SEQUENCE</scope>
    <source>
        <strain evidence="9">Schooner1</strain>
    </source>
</reference>
<name>A0ABQ8YQ12_9EUKA</name>
<dbReference type="InterPro" id="IPR013120">
    <property type="entry name" value="FAR_NAD-bd"/>
</dbReference>
<keyword evidence="5" id="KW-0862">Zinc</keyword>
<evidence type="ECO:0000313" key="10">
    <source>
        <dbReference type="Proteomes" id="UP001150062"/>
    </source>
</evidence>
<evidence type="ECO:0000256" key="1">
    <source>
        <dbReference type="ARBA" id="ARBA00022450"/>
    </source>
</evidence>
<dbReference type="GO" id="GO:0016874">
    <property type="term" value="F:ligase activity"/>
    <property type="evidence" value="ECO:0007669"/>
    <property type="project" value="UniProtKB-KW"/>
</dbReference>
<keyword evidence="10" id="KW-1185">Reference proteome</keyword>
<organism evidence="9 10">
    <name type="scientific">Anaeramoeba flamelloides</name>
    <dbReference type="NCBI Taxonomy" id="1746091"/>
    <lineage>
        <taxon>Eukaryota</taxon>
        <taxon>Metamonada</taxon>
        <taxon>Anaeramoebidae</taxon>
        <taxon>Anaeramoeba</taxon>
    </lineage>
</organism>
<dbReference type="InterPro" id="IPR010080">
    <property type="entry name" value="Thioester_reductase-like_dom"/>
</dbReference>
<dbReference type="SUPFAM" id="SSF56801">
    <property type="entry name" value="Acetyl-CoA synthetase-like"/>
    <property type="match status" value="1"/>
</dbReference>
<evidence type="ECO:0000256" key="4">
    <source>
        <dbReference type="ARBA" id="ARBA00022771"/>
    </source>
</evidence>
<dbReference type="InterPro" id="IPR043145">
    <property type="entry name" value="Znf_ZZ_sf"/>
</dbReference>